<name>A0A0A1YVZ3_PSEFL</name>
<dbReference type="Proteomes" id="UP000030060">
    <property type="component" value="Unassembled WGS sequence"/>
</dbReference>
<gene>
    <name evidence="1" type="ORF">K814_0126025</name>
</gene>
<accession>A0A0A1YVZ3</accession>
<evidence type="ECO:0000313" key="2">
    <source>
        <dbReference type="Proteomes" id="UP000030060"/>
    </source>
</evidence>
<protein>
    <submittedName>
        <fullName evidence="1">Uncharacterized protein</fullName>
    </submittedName>
</protein>
<sequence>MSLFGNAALAMWWNMAPDMREDFEHWHSHEHFPERLGIPGFHRSSRWSCVNGGEGIFVMYELESFGVLSSPSYLERLNAPTPWSIKLMPHHRNMVRSQSHVLESRGGGVARNALTIRFSPKREREAELRQSLKALIEELSVRPGITGAHLLIHETPLIAQTTEQKIRGTADEVADWALVVCGYDTDAVQALNSFELSESSLVSLGAQPDQKSDFYSLSYSAIPTDVY</sequence>
<organism evidence="1 2">
    <name type="scientific">Pseudomonas fluorescens LMG 5329</name>
    <dbReference type="NCBI Taxonomy" id="1324332"/>
    <lineage>
        <taxon>Bacteria</taxon>
        <taxon>Pseudomonadati</taxon>
        <taxon>Pseudomonadota</taxon>
        <taxon>Gammaproteobacteria</taxon>
        <taxon>Pseudomonadales</taxon>
        <taxon>Pseudomonadaceae</taxon>
        <taxon>Pseudomonas</taxon>
    </lineage>
</organism>
<reference evidence="1 2" key="1">
    <citation type="journal article" date="2013" name="Genome Announc.">
        <title>Draft Genome Sequence of Pseudomonas fluorescens LMG 5329, a White Line-Inducing Principle-Producing Bioindicator for the Mushroom Pathogen Pseudomonas tolaasii.</title>
        <authorList>
            <person name="Ghequire M.G."/>
            <person name="Rokni-Zadeh H."/>
            <person name="Zarrineh P."/>
            <person name="De Mot R."/>
        </authorList>
    </citation>
    <scope>NUCLEOTIDE SEQUENCE [LARGE SCALE GENOMIC DNA]</scope>
    <source>
        <strain evidence="1 2">LMG 5329</strain>
    </source>
</reference>
<evidence type="ECO:0000313" key="1">
    <source>
        <dbReference type="EMBL" id="KGE65056.1"/>
    </source>
</evidence>
<dbReference type="AlphaFoldDB" id="A0A0A1YVZ3"/>
<comment type="caution">
    <text evidence="1">The sequence shown here is derived from an EMBL/GenBank/DDBJ whole genome shotgun (WGS) entry which is preliminary data.</text>
</comment>
<dbReference type="EMBL" id="ASGY01000202">
    <property type="protein sequence ID" value="KGE65056.1"/>
    <property type="molecule type" value="Genomic_DNA"/>
</dbReference>
<proteinExistence type="predicted"/>